<comment type="caution">
    <text evidence="1">The sequence shown here is derived from an EMBL/GenBank/DDBJ whole genome shotgun (WGS) entry which is preliminary data.</text>
</comment>
<name>A0A437AIS5_9MICR</name>
<reference evidence="1 2" key="1">
    <citation type="submission" date="2018-10" db="EMBL/GenBank/DDBJ databases">
        <title>Draft genome sequence of the microsporidian Tubulinosema ratisbonensis.</title>
        <authorList>
            <person name="Polonais V."/>
            <person name="Peyretaillade E."/>
            <person name="Niehus S."/>
            <person name="Wawrzyniak I."/>
            <person name="Franchet A."/>
            <person name="Gaspin C."/>
            <person name="Reichstadt M."/>
            <person name="Belser C."/>
            <person name="Labadie K."/>
            <person name="Delbac F."/>
            <person name="Ferrandon D."/>
        </authorList>
    </citation>
    <scope>NUCLEOTIDE SEQUENCE [LARGE SCALE GENOMIC DNA]</scope>
    <source>
        <strain evidence="1 2">Franzen</strain>
    </source>
</reference>
<protein>
    <submittedName>
        <fullName evidence="1">Uncharacterized protein</fullName>
    </submittedName>
</protein>
<gene>
    <name evidence="1" type="ORF">TUBRATIS_25760</name>
</gene>
<sequence>MTKLNFPNFNNYSNNDTKSYKEIKIKRISRKTSNENSNVSFTKNNNDPIMKKLTAERKSRLKMLKDNPDSDVLEITKDCITALNQYLDSFQEGVENLSNKDDFENIINGLDDDLDGIFDYFDDLNGDIRMMMDFLKNFIRN</sequence>
<organism evidence="1 2">
    <name type="scientific">Tubulinosema ratisbonensis</name>
    <dbReference type="NCBI Taxonomy" id="291195"/>
    <lineage>
        <taxon>Eukaryota</taxon>
        <taxon>Fungi</taxon>
        <taxon>Fungi incertae sedis</taxon>
        <taxon>Microsporidia</taxon>
        <taxon>Tubulinosematoidea</taxon>
        <taxon>Tubulinosematidae</taxon>
        <taxon>Tubulinosema</taxon>
    </lineage>
</organism>
<accession>A0A437AIS5</accession>
<dbReference type="VEuPathDB" id="MicrosporidiaDB:TUBRATIS_25760"/>
<proteinExistence type="predicted"/>
<dbReference type="AlphaFoldDB" id="A0A437AIS5"/>
<evidence type="ECO:0000313" key="2">
    <source>
        <dbReference type="Proteomes" id="UP000282876"/>
    </source>
</evidence>
<keyword evidence="2" id="KW-1185">Reference proteome</keyword>
<dbReference type="EMBL" id="RCSS01000698">
    <property type="protein sequence ID" value="RVD90988.1"/>
    <property type="molecule type" value="Genomic_DNA"/>
</dbReference>
<dbReference type="Proteomes" id="UP000282876">
    <property type="component" value="Unassembled WGS sequence"/>
</dbReference>
<evidence type="ECO:0000313" key="1">
    <source>
        <dbReference type="EMBL" id="RVD90988.1"/>
    </source>
</evidence>